<dbReference type="AlphaFoldDB" id="A0A6N4DSU7"/>
<dbReference type="Pfam" id="PF00990">
    <property type="entry name" value="GGDEF"/>
    <property type="match status" value="1"/>
</dbReference>
<sequence>MAPVHRRGGIWLAESFGGIMNDVVTEGGRRDLVMLGGSDDDRDALGVLLRPFGYCVRWVEDLRALRRFPEQRLPGLLLLNTRAGVDPYALCREIKTDVRLGGIPLLLAFGSRHEVDVERVFTSGCGDYLVRPYRGAETAARVISQIRLFNLEKDLVERSQELRRLSSVDTLTGLYNRRRFIEQIGQCLSRVDRYGGNCSLLVLDLDHFKRVNAVHGYDVGDEVLTEVARRIRNTLRESDLAARWAGEEFIR</sequence>
<proteinExistence type="predicted"/>
<dbReference type="InterPro" id="IPR001789">
    <property type="entry name" value="Sig_transdc_resp-reg_receiver"/>
</dbReference>
<evidence type="ECO:0000256" key="1">
    <source>
        <dbReference type="ARBA" id="ARBA00012528"/>
    </source>
</evidence>
<evidence type="ECO:0000256" key="3">
    <source>
        <dbReference type="PROSITE-ProRule" id="PRU00169"/>
    </source>
</evidence>
<feature type="domain" description="GGDEF" evidence="5">
    <location>
        <begin position="196"/>
        <end position="251"/>
    </location>
</feature>
<protein>
    <recommendedName>
        <fullName evidence="1">diguanylate cyclase</fullName>
        <ecNumber evidence="1">2.7.7.65</ecNumber>
    </recommendedName>
</protein>
<evidence type="ECO:0000313" key="6">
    <source>
        <dbReference type="EMBL" id="PUE01381.1"/>
    </source>
</evidence>
<dbReference type="GO" id="GO:0000160">
    <property type="term" value="P:phosphorelay signal transduction system"/>
    <property type="evidence" value="ECO:0007669"/>
    <property type="project" value="InterPro"/>
</dbReference>
<feature type="domain" description="Response regulatory" evidence="4">
    <location>
        <begin position="31"/>
        <end position="146"/>
    </location>
</feature>
<gene>
    <name evidence="6" type="ORF">C3L24_08025</name>
</gene>
<organism evidence="6 7">
    <name type="scientific">Candidatus Sedimenticola endophacoides</name>
    <dbReference type="NCBI Taxonomy" id="2548426"/>
    <lineage>
        <taxon>Bacteria</taxon>
        <taxon>Pseudomonadati</taxon>
        <taxon>Pseudomonadota</taxon>
        <taxon>Gammaproteobacteria</taxon>
        <taxon>Chromatiales</taxon>
        <taxon>Sedimenticolaceae</taxon>
        <taxon>Sedimenticola</taxon>
    </lineage>
</organism>
<dbReference type="InterPro" id="IPR000160">
    <property type="entry name" value="GGDEF_dom"/>
</dbReference>
<dbReference type="NCBIfam" id="TIGR00254">
    <property type="entry name" value="GGDEF"/>
    <property type="match status" value="1"/>
</dbReference>
<dbReference type="InterPro" id="IPR050469">
    <property type="entry name" value="Diguanylate_Cyclase"/>
</dbReference>
<dbReference type="PANTHER" id="PTHR45138:SF9">
    <property type="entry name" value="DIGUANYLATE CYCLASE DGCM-RELATED"/>
    <property type="match status" value="1"/>
</dbReference>
<dbReference type="SUPFAM" id="SSF55073">
    <property type="entry name" value="Nucleotide cyclase"/>
    <property type="match status" value="1"/>
</dbReference>
<dbReference type="Gene3D" id="3.40.50.2300">
    <property type="match status" value="1"/>
</dbReference>
<dbReference type="SUPFAM" id="SSF52172">
    <property type="entry name" value="CheY-like"/>
    <property type="match status" value="1"/>
</dbReference>
<dbReference type="SMART" id="SM00267">
    <property type="entry name" value="GGDEF"/>
    <property type="match status" value="1"/>
</dbReference>
<dbReference type="EC" id="2.7.7.65" evidence="1"/>
<evidence type="ECO:0000259" key="4">
    <source>
        <dbReference type="PROSITE" id="PS50110"/>
    </source>
</evidence>
<dbReference type="InterPro" id="IPR029787">
    <property type="entry name" value="Nucleotide_cyclase"/>
</dbReference>
<dbReference type="InterPro" id="IPR011006">
    <property type="entry name" value="CheY-like_superfamily"/>
</dbReference>
<evidence type="ECO:0000259" key="5">
    <source>
        <dbReference type="PROSITE" id="PS50887"/>
    </source>
</evidence>
<dbReference type="EMBL" id="PQCO01000202">
    <property type="protein sequence ID" value="PUE01381.1"/>
    <property type="molecule type" value="Genomic_DNA"/>
</dbReference>
<reference evidence="6 7" key="1">
    <citation type="submission" date="2018-01" db="EMBL/GenBank/DDBJ databases">
        <title>Novel co-symbiosis in the lucinid bivalve Phacoides pectinatus.</title>
        <authorList>
            <person name="Lim S.J."/>
            <person name="Davis B.G."/>
            <person name="Gill D.E."/>
            <person name="Engel A.S."/>
            <person name="Anderson L.C."/>
            <person name="Campbell B.J."/>
        </authorList>
    </citation>
    <scope>NUCLEOTIDE SEQUENCE [LARGE SCALE GENOMIC DNA]</scope>
    <source>
        <strain evidence="6">N3_P5</strain>
    </source>
</reference>
<evidence type="ECO:0000256" key="2">
    <source>
        <dbReference type="ARBA" id="ARBA00034247"/>
    </source>
</evidence>
<dbReference type="Proteomes" id="UP000250928">
    <property type="component" value="Unassembled WGS sequence"/>
</dbReference>
<dbReference type="PROSITE" id="PS50887">
    <property type="entry name" value="GGDEF"/>
    <property type="match status" value="1"/>
</dbReference>
<dbReference type="PANTHER" id="PTHR45138">
    <property type="entry name" value="REGULATORY COMPONENTS OF SENSORY TRANSDUCTION SYSTEM"/>
    <property type="match status" value="1"/>
</dbReference>
<comment type="caution">
    <text evidence="3">Lacks conserved residue(s) required for the propagation of feature annotation.</text>
</comment>
<name>A0A6N4DSU7_9GAMM</name>
<dbReference type="CDD" id="cd01949">
    <property type="entry name" value="GGDEF"/>
    <property type="match status" value="1"/>
</dbReference>
<dbReference type="PROSITE" id="PS50110">
    <property type="entry name" value="RESPONSE_REGULATORY"/>
    <property type="match status" value="1"/>
</dbReference>
<comment type="catalytic activity">
    <reaction evidence="2">
        <text>2 GTP = 3',3'-c-di-GMP + 2 diphosphate</text>
        <dbReference type="Rhea" id="RHEA:24898"/>
        <dbReference type="ChEBI" id="CHEBI:33019"/>
        <dbReference type="ChEBI" id="CHEBI:37565"/>
        <dbReference type="ChEBI" id="CHEBI:58805"/>
        <dbReference type="EC" id="2.7.7.65"/>
    </reaction>
</comment>
<comment type="caution">
    <text evidence="6">The sequence shown here is derived from an EMBL/GenBank/DDBJ whole genome shotgun (WGS) entry which is preliminary data.</text>
</comment>
<evidence type="ECO:0000313" key="7">
    <source>
        <dbReference type="Proteomes" id="UP000250928"/>
    </source>
</evidence>
<dbReference type="InterPro" id="IPR043128">
    <property type="entry name" value="Rev_trsase/Diguanyl_cyclase"/>
</dbReference>
<dbReference type="GO" id="GO:0052621">
    <property type="term" value="F:diguanylate cyclase activity"/>
    <property type="evidence" value="ECO:0007669"/>
    <property type="project" value="UniProtKB-EC"/>
</dbReference>
<dbReference type="Gene3D" id="3.30.70.270">
    <property type="match status" value="1"/>
</dbReference>
<accession>A0A6N4DSU7</accession>